<dbReference type="PROSITE" id="PS51935">
    <property type="entry name" value="NLPC_P60"/>
    <property type="match status" value="1"/>
</dbReference>
<comment type="similarity">
    <text evidence="1">Belongs to the peptidase C40 family.</text>
</comment>
<dbReference type="InterPro" id="IPR041382">
    <property type="entry name" value="SH3_16"/>
</dbReference>
<dbReference type="Pfam" id="PF18348">
    <property type="entry name" value="SH3_16"/>
    <property type="match status" value="1"/>
</dbReference>
<evidence type="ECO:0000313" key="7">
    <source>
        <dbReference type="EMBL" id="GGC16331.1"/>
    </source>
</evidence>
<keyword evidence="3" id="KW-0378">Hydrolase</keyword>
<proteinExistence type="inferred from homology"/>
<dbReference type="Gene3D" id="3.90.1720.10">
    <property type="entry name" value="endopeptidase domain like (from Nostoc punctiforme)"/>
    <property type="match status" value="1"/>
</dbReference>
<dbReference type="InterPro" id="IPR038765">
    <property type="entry name" value="Papain-like_cys_pep_sf"/>
</dbReference>
<feature type="domain" description="NlpC/P60" evidence="6">
    <location>
        <begin position="233"/>
        <end position="375"/>
    </location>
</feature>
<dbReference type="Gene3D" id="2.30.30.40">
    <property type="entry name" value="SH3 Domains"/>
    <property type="match status" value="2"/>
</dbReference>
<protein>
    <submittedName>
        <fullName evidence="7">Cytochrome c</fullName>
    </submittedName>
</protein>
<dbReference type="InterPro" id="IPR000064">
    <property type="entry name" value="NLP_P60_dom"/>
</dbReference>
<organism evidence="7 8">
    <name type="scientific">Parapedobacter defluvii</name>
    <dbReference type="NCBI Taxonomy" id="2045106"/>
    <lineage>
        <taxon>Bacteria</taxon>
        <taxon>Pseudomonadati</taxon>
        <taxon>Bacteroidota</taxon>
        <taxon>Sphingobacteriia</taxon>
        <taxon>Sphingobacteriales</taxon>
        <taxon>Sphingobacteriaceae</taxon>
        <taxon>Parapedobacter</taxon>
    </lineage>
</organism>
<dbReference type="InterPro" id="IPR003646">
    <property type="entry name" value="SH3-like_bac-type"/>
</dbReference>
<keyword evidence="4" id="KW-0788">Thiol protease</keyword>
<evidence type="ECO:0000256" key="2">
    <source>
        <dbReference type="ARBA" id="ARBA00022670"/>
    </source>
</evidence>
<evidence type="ECO:0000256" key="4">
    <source>
        <dbReference type="ARBA" id="ARBA00022807"/>
    </source>
</evidence>
<dbReference type="PROSITE" id="PS51781">
    <property type="entry name" value="SH3B"/>
    <property type="match status" value="1"/>
</dbReference>
<keyword evidence="2" id="KW-0645">Protease</keyword>
<evidence type="ECO:0000259" key="6">
    <source>
        <dbReference type="PROSITE" id="PS51935"/>
    </source>
</evidence>
<dbReference type="EMBL" id="BMIK01000001">
    <property type="protein sequence ID" value="GGC16331.1"/>
    <property type="molecule type" value="Genomic_DNA"/>
</dbReference>
<keyword evidence="8" id="KW-1185">Reference proteome</keyword>
<dbReference type="SUPFAM" id="SSF54001">
    <property type="entry name" value="Cysteine proteinases"/>
    <property type="match status" value="1"/>
</dbReference>
<evidence type="ECO:0000259" key="5">
    <source>
        <dbReference type="PROSITE" id="PS51781"/>
    </source>
</evidence>
<dbReference type="Proteomes" id="UP000597338">
    <property type="component" value="Unassembled WGS sequence"/>
</dbReference>
<evidence type="ECO:0000313" key="8">
    <source>
        <dbReference type="Proteomes" id="UP000597338"/>
    </source>
</evidence>
<evidence type="ECO:0000256" key="3">
    <source>
        <dbReference type="ARBA" id="ARBA00022801"/>
    </source>
</evidence>
<comment type="caution">
    <text evidence="7">The sequence shown here is derived from an EMBL/GenBank/DDBJ whole genome shotgun (WGS) entry which is preliminary data.</text>
</comment>
<dbReference type="PANTHER" id="PTHR47053:SF1">
    <property type="entry name" value="MUREIN DD-ENDOPEPTIDASE MEPH-RELATED"/>
    <property type="match status" value="1"/>
</dbReference>
<reference evidence="8" key="1">
    <citation type="journal article" date="2019" name="Int. J. Syst. Evol. Microbiol.">
        <title>The Global Catalogue of Microorganisms (GCM) 10K type strain sequencing project: providing services to taxonomists for standard genome sequencing and annotation.</title>
        <authorList>
            <consortium name="The Broad Institute Genomics Platform"/>
            <consortium name="The Broad Institute Genome Sequencing Center for Infectious Disease"/>
            <person name="Wu L."/>
            <person name="Ma J."/>
        </authorList>
    </citation>
    <scope>NUCLEOTIDE SEQUENCE [LARGE SCALE GENOMIC DNA]</scope>
    <source>
        <strain evidence="8">CGMCC 1.15342</strain>
    </source>
</reference>
<gene>
    <name evidence="7" type="ORF">GCM10011386_05190</name>
</gene>
<dbReference type="SMART" id="SM00287">
    <property type="entry name" value="SH3b"/>
    <property type="match status" value="2"/>
</dbReference>
<dbReference type="Pfam" id="PF00877">
    <property type="entry name" value="NLPC_P60"/>
    <property type="match status" value="1"/>
</dbReference>
<sequence length="396" mass="43407">MPSFAKSNLADSAEYKKILQITEQTIQQFIPDKRTAIFELKLLNGSSPHYQVNTTESAAAKQFSQLLVENHIPRTKIAINLLPDSSVEGKVTGIVNLSVANLRVEPSNQSELATQILLGTQVDLLQRKDGYYRVRTPEGYIAWVSESSITPKSATQLEAWQISSKVIVTADFGHAYTQPDEQSLRISDLVMGDILTMLDASNDFVHVSYPDGRIGYINSKLVLPFDKWLGTRRLTAENVIKTAETMMGLPYLWGGTSVKGVDCSGFTKTAFYMNGLVIPRDASQQVLAGQPIDILSGGTLDIKKAIQNLQPGDLLFFASGTDRPPTARVTHVALYLGNGEFIHAAGSVQINSLLPEASNYGALDTRTLIAARRYIGQDDSALQPLAEHPYYNTGKK</sequence>
<evidence type="ECO:0000256" key="1">
    <source>
        <dbReference type="ARBA" id="ARBA00007074"/>
    </source>
</evidence>
<dbReference type="InterPro" id="IPR051202">
    <property type="entry name" value="Peptidase_C40"/>
</dbReference>
<dbReference type="PANTHER" id="PTHR47053">
    <property type="entry name" value="MUREIN DD-ENDOPEPTIDASE MEPH-RELATED"/>
    <property type="match status" value="1"/>
</dbReference>
<feature type="domain" description="SH3b" evidence="5">
    <location>
        <begin position="90"/>
        <end position="153"/>
    </location>
</feature>
<accession>A0ABQ1L1G9</accession>
<name>A0ABQ1L1G9_9SPHI</name>